<dbReference type="EMBL" id="JABBWG010000017">
    <property type="protein sequence ID" value="KAG1815919.1"/>
    <property type="molecule type" value="Genomic_DNA"/>
</dbReference>
<dbReference type="RefSeq" id="XP_041192725.1">
    <property type="nucleotide sequence ID" value="XM_041338333.1"/>
</dbReference>
<accession>A0A9P7EB80</accession>
<evidence type="ECO:0000313" key="3">
    <source>
        <dbReference type="Proteomes" id="UP000807769"/>
    </source>
</evidence>
<protein>
    <submittedName>
        <fullName evidence="2">Uncharacterized protein</fullName>
    </submittedName>
</protein>
<dbReference type="Pfam" id="PF18759">
    <property type="entry name" value="Plavaka"/>
    <property type="match status" value="1"/>
</dbReference>
<comment type="caution">
    <text evidence="2">The sequence shown here is derived from an EMBL/GenBank/DDBJ whole genome shotgun (WGS) entry which is preliminary data.</text>
</comment>
<feature type="chain" id="PRO_5040386332" evidence="1">
    <location>
        <begin position="20"/>
        <end position="510"/>
    </location>
</feature>
<proteinExistence type="predicted"/>
<dbReference type="OrthoDB" id="2576233at2759"/>
<reference evidence="2" key="1">
    <citation type="journal article" date="2020" name="New Phytol.">
        <title>Comparative genomics reveals dynamic genome evolution in host specialist ectomycorrhizal fungi.</title>
        <authorList>
            <person name="Lofgren L.A."/>
            <person name="Nguyen N.H."/>
            <person name="Vilgalys R."/>
            <person name="Ruytinx J."/>
            <person name="Liao H.L."/>
            <person name="Branco S."/>
            <person name="Kuo A."/>
            <person name="LaButti K."/>
            <person name="Lipzen A."/>
            <person name="Andreopoulos W."/>
            <person name="Pangilinan J."/>
            <person name="Riley R."/>
            <person name="Hundley H."/>
            <person name="Na H."/>
            <person name="Barry K."/>
            <person name="Grigoriev I.V."/>
            <person name="Stajich J.E."/>
            <person name="Kennedy P.G."/>
        </authorList>
    </citation>
    <scope>NUCLEOTIDE SEQUENCE</scope>
    <source>
        <strain evidence="2">MN1</strain>
    </source>
</reference>
<dbReference type="GeneID" id="64632349"/>
<dbReference type="AlphaFoldDB" id="A0A9P7EB80"/>
<dbReference type="InterPro" id="IPR041078">
    <property type="entry name" value="Plavaka"/>
</dbReference>
<dbReference type="Proteomes" id="UP000807769">
    <property type="component" value="Unassembled WGS sequence"/>
</dbReference>
<name>A0A9P7EB80_9AGAM</name>
<keyword evidence="1" id="KW-0732">Signal</keyword>
<keyword evidence="3" id="KW-1185">Reference proteome</keyword>
<gene>
    <name evidence="2" type="ORF">BJ212DRAFT_1446997</name>
</gene>
<feature type="signal peptide" evidence="1">
    <location>
        <begin position="1"/>
        <end position="19"/>
    </location>
</feature>
<organism evidence="2 3">
    <name type="scientific">Suillus subaureus</name>
    <dbReference type="NCBI Taxonomy" id="48587"/>
    <lineage>
        <taxon>Eukaryota</taxon>
        <taxon>Fungi</taxon>
        <taxon>Dikarya</taxon>
        <taxon>Basidiomycota</taxon>
        <taxon>Agaricomycotina</taxon>
        <taxon>Agaricomycetes</taxon>
        <taxon>Agaricomycetidae</taxon>
        <taxon>Boletales</taxon>
        <taxon>Suillineae</taxon>
        <taxon>Suillaceae</taxon>
        <taxon>Suillus</taxon>
    </lineage>
</organism>
<evidence type="ECO:0000256" key="1">
    <source>
        <dbReference type="SAM" id="SignalP"/>
    </source>
</evidence>
<evidence type="ECO:0000313" key="2">
    <source>
        <dbReference type="EMBL" id="KAG1815919.1"/>
    </source>
</evidence>
<sequence>MHLMFLTTANIYFCSLLQAHVWHWCVDIICKNLKIMATTGTSMVDPSSHLHYAFTPLVAHTADLPEQQMIVCISENASPITLAIQSQFGDGILYPSHHGSVIIEQMTGWEHQDIQHMIVTTITGIADVHFICAIHVLIDFIYQAQSPTFIPSSITAMTSLLAEFHCFKGAIIDTEAHRGTSSPIKHFKIPKLELLTSFIHTIPNLGAPIQFTSETSEHMLITHCKSPFMCTSHQHASFTQQIVHLLDWEDTACQFDLYTLLCLKTLSLNNLIGNKFEEVVDIDLVFGWVMHVTPKDVSHFHGPHPVCNHFLKGLLSKDSTVLRSFIECINGSESQFQNHLLKVWYKFCLQLHSDLYPHLVMPSQQIQAYPLSEAYPLRNCDIMLLQIQNDEQVVVVQVQMVFTLSMRGSTLPPKLAEPLLYVQLSYPDDPAVMMYRVRRWFETSPDGTLARLGMIVPLIDVTHAVKLIPEYGERVNCDVTSATSLELYDTFYLNSFSDKEWYHSLHADFW</sequence>